<dbReference type="Proteomes" id="UP000184420">
    <property type="component" value="Unassembled WGS sequence"/>
</dbReference>
<dbReference type="EMBL" id="FRBL01000006">
    <property type="protein sequence ID" value="SHM04756.1"/>
    <property type="molecule type" value="Genomic_DNA"/>
</dbReference>
<dbReference type="SUPFAM" id="SSF53448">
    <property type="entry name" value="Nucleotide-diphospho-sugar transferases"/>
    <property type="match status" value="1"/>
</dbReference>
<dbReference type="AlphaFoldDB" id="A0A1M7FL70"/>
<evidence type="ECO:0000259" key="1">
    <source>
        <dbReference type="Pfam" id="PF00535"/>
    </source>
</evidence>
<dbReference type="InterPro" id="IPR001173">
    <property type="entry name" value="Glyco_trans_2-like"/>
</dbReference>
<organism evidence="2 3">
    <name type="scientific">Chitinophaga jiangningensis</name>
    <dbReference type="NCBI Taxonomy" id="1419482"/>
    <lineage>
        <taxon>Bacteria</taxon>
        <taxon>Pseudomonadati</taxon>
        <taxon>Bacteroidota</taxon>
        <taxon>Chitinophagia</taxon>
        <taxon>Chitinophagales</taxon>
        <taxon>Chitinophagaceae</taxon>
        <taxon>Chitinophaga</taxon>
    </lineage>
</organism>
<evidence type="ECO:0000313" key="3">
    <source>
        <dbReference type="Proteomes" id="UP000184420"/>
    </source>
</evidence>
<name>A0A1M7FL70_9BACT</name>
<dbReference type="OrthoDB" id="952827at2"/>
<dbReference type="GO" id="GO:0006487">
    <property type="term" value="P:protein N-linked glycosylation"/>
    <property type="evidence" value="ECO:0007669"/>
    <property type="project" value="TreeGrafter"/>
</dbReference>
<dbReference type="InterPro" id="IPR029044">
    <property type="entry name" value="Nucleotide-diphossugar_trans"/>
</dbReference>
<evidence type="ECO:0000313" key="2">
    <source>
        <dbReference type="EMBL" id="SHM04756.1"/>
    </source>
</evidence>
<dbReference type="PANTHER" id="PTHR10859">
    <property type="entry name" value="GLYCOSYL TRANSFERASE"/>
    <property type="match status" value="1"/>
</dbReference>
<dbReference type="Gene3D" id="3.90.550.10">
    <property type="entry name" value="Spore Coat Polysaccharide Biosynthesis Protein SpsA, Chain A"/>
    <property type="match status" value="1"/>
</dbReference>
<dbReference type="STRING" id="1419482.SAMN05444266_106185"/>
<protein>
    <submittedName>
        <fullName evidence="2">Glycosyltransferase involved in cell wall bisynthesis</fullName>
    </submittedName>
</protein>
<proteinExistence type="predicted"/>
<keyword evidence="3" id="KW-1185">Reference proteome</keyword>
<gene>
    <name evidence="2" type="ORF">SAMN05444266_106185</name>
</gene>
<accession>A0A1M7FL70</accession>
<dbReference type="Pfam" id="PF00535">
    <property type="entry name" value="Glycos_transf_2"/>
    <property type="match status" value="1"/>
</dbReference>
<dbReference type="GO" id="GO:0016740">
    <property type="term" value="F:transferase activity"/>
    <property type="evidence" value="ECO:0007669"/>
    <property type="project" value="UniProtKB-KW"/>
</dbReference>
<feature type="domain" description="Glycosyltransferase 2-like" evidence="1">
    <location>
        <begin position="31"/>
        <end position="187"/>
    </location>
</feature>
<reference evidence="2 3" key="1">
    <citation type="submission" date="2016-11" db="EMBL/GenBank/DDBJ databases">
        <authorList>
            <person name="Jaros S."/>
            <person name="Januszkiewicz K."/>
            <person name="Wedrychowicz H."/>
        </authorList>
    </citation>
    <scope>NUCLEOTIDE SEQUENCE [LARGE SCALE GENOMIC DNA]</scope>
    <source>
        <strain evidence="2 3">DSM 27406</strain>
    </source>
</reference>
<dbReference type="RefSeq" id="WP_083550146.1">
    <property type="nucleotide sequence ID" value="NZ_FRBL01000006.1"/>
</dbReference>
<sequence>MPLSLTIPAPPATVIINPVQPEILTPGLDLILPCWNPSGQWVESLIRNYHDLTSLMPEVPLQLILVNDGSLKNFTSQHITWLEAAIPGIMIVDNKINRGKGYAVRAGVKHARFEYQVYTDLDFPFGVRAVKQVYDSLQSGADIVAGERGEAYLRELPRKRRIITRISRAMNRFILRLKVDDAQAGLKGFNWRGKDVLLQTEIDGFLYDSEFIYKAGRRKRLQMSSVPVLCRPDIKFSAFRMKLLLRELRNYFKIIINTNIS</sequence>
<keyword evidence="2" id="KW-0808">Transferase</keyword>
<dbReference type="PANTHER" id="PTHR10859:SF91">
    <property type="entry name" value="DOLICHYL-PHOSPHATE BETA-GLUCOSYLTRANSFERASE"/>
    <property type="match status" value="1"/>
</dbReference>